<gene>
    <name evidence="5" type="ORF">D5R95_06150</name>
</gene>
<evidence type="ECO:0000313" key="6">
    <source>
        <dbReference type="Proteomes" id="UP000284763"/>
    </source>
</evidence>
<evidence type="ECO:0000256" key="3">
    <source>
        <dbReference type="SAM" id="Phobius"/>
    </source>
</evidence>
<dbReference type="Pfam" id="PF18204">
    <property type="entry name" value="PGF-CTERM"/>
    <property type="match status" value="1"/>
</dbReference>
<comment type="caution">
    <text evidence="5">The sequence shown here is derived from an EMBL/GenBank/DDBJ whole genome shotgun (WGS) entry which is preliminary data.</text>
</comment>
<keyword evidence="3" id="KW-1133">Transmembrane helix</keyword>
<dbReference type="AlphaFoldDB" id="A0A424YVZ9"/>
<dbReference type="EMBL" id="QZAB01000388">
    <property type="protein sequence ID" value="RQD83750.1"/>
    <property type="molecule type" value="Genomic_DNA"/>
</dbReference>
<proteinExistence type="predicted"/>
<feature type="compositionally biased region" description="Acidic residues" evidence="2">
    <location>
        <begin position="25"/>
        <end position="41"/>
    </location>
</feature>
<evidence type="ECO:0000256" key="1">
    <source>
        <dbReference type="ARBA" id="ARBA00022729"/>
    </source>
</evidence>
<dbReference type="Proteomes" id="UP000284763">
    <property type="component" value="Unassembled WGS sequence"/>
</dbReference>
<dbReference type="NCBIfam" id="TIGR04126">
    <property type="entry name" value="PGF_CTERM"/>
    <property type="match status" value="1"/>
</dbReference>
<keyword evidence="1" id="KW-0732">Signal</keyword>
<dbReference type="GO" id="GO:0030115">
    <property type="term" value="C:S-layer"/>
    <property type="evidence" value="ECO:0007669"/>
    <property type="project" value="UniProtKB-SubCell"/>
</dbReference>
<evidence type="ECO:0000313" key="5">
    <source>
        <dbReference type="EMBL" id="RQD83750.1"/>
    </source>
</evidence>
<name>A0A424YVZ9_9EURY</name>
<feature type="domain" description="PGF-CTERM archaeal protein-sorting signal" evidence="4">
    <location>
        <begin position="44"/>
        <end position="65"/>
    </location>
</feature>
<accession>A0A424YVZ9</accession>
<evidence type="ECO:0000259" key="4">
    <source>
        <dbReference type="Pfam" id="PF18204"/>
    </source>
</evidence>
<feature type="transmembrane region" description="Helical" evidence="3">
    <location>
        <begin position="45"/>
        <end position="62"/>
    </location>
</feature>
<sequence>MDSRSDLRNLAQNIRDNAETIKDELESEPAPEPEPEFEDIEESPGFETIFALAGVLAVALFARRK</sequence>
<reference evidence="5 6" key="1">
    <citation type="submission" date="2018-08" db="EMBL/GenBank/DDBJ databases">
        <title>The metabolism and importance of syntrophic acetate oxidation coupled to methane or sulfide production in haloalkaline environments.</title>
        <authorList>
            <person name="Timmers P.H.A."/>
            <person name="Vavourakis C.D."/>
            <person name="Sorokin D.Y."/>
            <person name="Sinninghe Damste J.S."/>
            <person name="Muyzer G."/>
            <person name="Stams A.J.M."/>
            <person name="Plugge C.M."/>
        </authorList>
    </citation>
    <scope>NUCLEOTIDE SEQUENCE [LARGE SCALE GENOMIC DNA]</scope>
    <source>
        <strain evidence="5">MSAO_Arc3</strain>
    </source>
</reference>
<keyword evidence="3" id="KW-0472">Membrane</keyword>
<organism evidence="5 6">
    <name type="scientific">Methanosalsum natronophilum</name>
    <dbReference type="NCBI Taxonomy" id="768733"/>
    <lineage>
        <taxon>Archaea</taxon>
        <taxon>Methanobacteriati</taxon>
        <taxon>Methanobacteriota</taxon>
        <taxon>Stenosarchaea group</taxon>
        <taxon>Methanomicrobia</taxon>
        <taxon>Methanosarcinales</taxon>
        <taxon>Methanosarcinaceae</taxon>
        <taxon>Methanosalsum</taxon>
    </lineage>
</organism>
<evidence type="ECO:0000256" key="2">
    <source>
        <dbReference type="SAM" id="MobiDB-lite"/>
    </source>
</evidence>
<keyword evidence="3" id="KW-0812">Transmembrane</keyword>
<dbReference type="InterPro" id="IPR026371">
    <property type="entry name" value="PGF_CTERM"/>
</dbReference>
<feature type="region of interest" description="Disordered" evidence="2">
    <location>
        <begin position="1"/>
        <end position="41"/>
    </location>
</feature>
<dbReference type="GO" id="GO:0005886">
    <property type="term" value="C:plasma membrane"/>
    <property type="evidence" value="ECO:0007669"/>
    <property type="project" value="UniProtKB-SubCell"/>
</dbReference>
<protein>
    <submittedName>
        <fullName evidence="5">PGF-CTERM sorting domain-containing protein</fullName>
    </submittedName>
</protein>